<proteinExistence type="predicted"/>
<dbReference type="EMBL" id="VLLE01000002">
    <property type="protein sequence ID" value="TWI85805.1"/>
    <property type="molecule type" value="Genomic_DNA"/>
</dbReference>
<evidence type="ECO:0000313" key="1">
    <source>
        <dbReference type="EMBL" id="TWI85805.1"/>
    </source>
</evidence>
<organism evidence="1 2">
    <name type="scientific">Lacibacter cauensis</name>
    <dbReference type="NCBI Taxonomy" id="510947"/>
    <lineage>
        <taxon>Bacteria</taxon>
        <taxon>Pseudomonadati</taxon>
        <taxon>Bacteroidota</taxon>
        <taxon>Chitinophagia</taxon>
        <taxon>Chitinophagales</taxon>
        <taxon>Chitinophagaceae</taxon>
        <taxon>Lacibacter</taxon>
    </lineage>
</organism>
<dbReference type="Proteomes" id="UP000316167">
    <property type="component" value="Unassembled WGS sequence"/>
</dbReference>
<protein>
    <recommendedName>
        <fullName evidence="3">DUF3575 domain-containing protein</fullName>
    </recommendedName>
</protein>
<keyword evidence="2" id="KW-1185">Reference proteome</keyword>
<dbReference type="AlphaFoldDB" id="A0A562SWY4"/>
<gene>
    <name evidence="1" type="ORF">IQ13_0974</name>
</gene>
<evidence type="ECO:0000313" key="2">
    <source>
        <dbReference type="Proteomes" id="UP000316167"/>
    </source>
</evidence>
<reference evidence="1 2" key="1">
    <citation type="journal article" date="2015" name="Stand. Genomic Sci.">
        <title>Genomic Encyclopedia of Bacterial and Archaeal Type Strains, Phase III: the genomes of soil and plant-associated and newly described type strains.</title>
        <authorList>
            <person name="Whitman W.B."/>
            <person name="Woyke T."/>
            <person name="Klenk H.P."/>
            <person name="Zhou Y."/>
            <person name="Lilburn T.G."/>
            <person name="Beck B.J."/>
            <person name="De Vos P."/>
            <person name="Vandamme P."/>
            <person name="Eisen J.A."/>
            <person name="Garrity G."/>
            <person name="Hugenholtz P."/>
            <person name="Kyrpides N.C."/>
        </authorList>
    </citation>
    <scope>NUCLEOTIDE SEQUENCE [LARGE SCALE GENOMIC DNA]</scope>
    <source>
        <strain evidence="1 2">CGMCC 1.7271</strain>
    </source>
</reference>
<evidence type="ECO:0008006" key="3">
    <source>
        <dbReference type="Google" id="ProtNLM"/>
    </source>
</evidence>
<sequence length="156" mass="18208">MYKIVISRMLYLIVFFFCGGSTQSQNRLSKNEIGLNFFRNPSIGLEYRYRAFSVHSGIYVTNFERNRTWRFFKSGLTFWFLPVGNSVHPSSFYVQLNFLRGLNLDYKNRHAFSSDIGYRLMLLKGLQARLGITGIIAKNKPVKINPTPSINYSFFF</sequence>
<comment type="caution">
    <text evidence="1">The sequence shown here is derived from an EMBL/GenBank/DDBJ whole genome shotgun (WGS) entry which is preliminary data.</text>
</comment>
<name>A0A562SWY4_9BACT</name>
<accession>A0A562SWY4</accession>